<evidence type="ECO:0000256" key="12">
    <source>
        <dbReference type="SAM" id="Phobius"/>
    </source>
</evidence>
<dbReference type="PRINTS" id="PR00237">
    <property type="entry name" value="GPCRRHODOPSN"/>
</dbReference>
<dbReference type="PROSITE" id="PS50262">
    <property type="entry name" value="G_PROTEIN_RECEP_F1_2"/>
    <property type="match status" value="1"/>
</dbReference>
<name>A0A6P8G456_CLUHA</name>
<gene>
    <name evidence="15" type="primary">LOC105888751</name>
</gene>
<dbReference type="KEGG" id="char:105888751"/>
<dbReference type="Proteomes" id="UP000515152">
    <property type="component" value="Chromosome 12"/>
</dbReference>
<dbReference type="GO" id="GO:0015052">
    <property type="term" value="F:beta3-adrenergic receptor activity"/>
    <property type="evidence" value="ECO:0007669"/>
    <property type="project" value="TreeGrafter"/>
</dbReference>
<feature type="transmembrane region" description="Helical" evidence="12">
    <location>
        <begin position="266"/>
        <end position="286"/>
    </location>
</feature>
<dbReference type="Pfam" id="PF00001">
    <property type="entry name" value="7tm_1"/>
    <property type="match status" value="1"/>
</dbReference>
<accession>A0A6P8G456</accession>
<keyword evidence="5 10" id="KW-0297">G-protein coupled receptor</keyword>
<dbReference type="RefSeq" id="XP_012669950.1">
    <property type="nucleotide sequence ID" value="XM_012814496.3"/>
</dbReference>
<keyword evidence="4 12" id="KW-1133">Transmembrane helix</keyword>
<keyword evidence="2" id="KW-1003">Cell membrane</keyword>
<keyword evidence="8 10" id="KW-0675">Receptor</keyword>
<feature type="transmembrane region" description="Helical" evidence="12">
    <location>
        <begin position="298"/>
        <end position="318"/>
    </location>
</feature>
<keyword evidence="14" id="KW-1185">Reference proteome</keyword>
<evidence type="ECO:0000313" key="14">
    <source>
        <dbReference type="Proteomes" id="UP000515152"/>
    </source>
</evidence>
<dbReference type="GO" id="GO:0051379">
    <property type="term" value="F:epinephrine binding"/>
    <property type="evidence" value="ECO:0007669"/>
    <property type="project" value="TreeGrafter"/>
</dbReference>
<reference evidence="15" key="1">
    <citation type="submission" date="2025-08" db="UniProtKB">
        <authorList>
            <consortium name="RefSeq"/>
        </authorList>
    </citation>
    <scope>IDENTIFICATION</scope>
</reference>
<proteinExistence type="inferred from homology"/>
<evidence type="ECO:0000256" key="11">
    <source>
        <dbReference type="SAM" id="MobiDB-lite"/>
    </source>
</evidence>
<evidence type="ECO:0000256" key="4">
    <source>
        <dbReference type="ARBA" id="ARBA00022989"/>
    </source>
</evidence>
<dbReference type="GO" id="GO:0071880">
    <property type="term" value="P:adenylate cyclase-activating adrenergic receptor signaling pathway"/>
    <property type="evidence" value="ECO:0007669"/>
    <property type="project" value="TreeGrafter"/>
</dbReference>
<feature type="region of interest" description="Disordered" evidence="11">
    <location>
        <begin position="363"/>
        <end position="390"/>
    </location>
</feature>
<keyword evidence="9 10" id="KW-0807">Transducer</keyword>
<dbReference type="AlphaFoldDB" id="A0A6P8G456"/>
<sequence length="390" mass="42741">MVNSTCHATSTTHLFLLPLLLLILATVSGNLLVIAAVALTPALRTTTGVLLTSLACADLVVGLLVLPLGARQVFTGHWMLGMGACLLWTCLDVMCVTASIGTLCAIAVDRYVAITQPLRYQSLMGKRRARLMVCLIWGVSALNIIPIATELKWQEDCCEFIVSGTYALVSSVVSFYLPLVIMACLYSHVYNIARRQLHTIDQSQRRFRTQSPITGELDSFPSPTSSSPTSLMPGLGGRTLADRSSVGQRPTGLLAQRRQLRALRTLGIIMGSFTLCWLPFFVANIIRPFHRDLLPRELYLLLNWLGYLNSALNPIIYCHSPDHRHAFRALLCSPRLAHPCMDALYKRLWIRCPCAPNPGGELRGAGGAEEGEAGNAPAMKEAGEERLQQS</sequence>
<dbReference type="InterPro" id="IPR000276">
    <property type="entry name" value="GPCR_Rhodpsn"/>
</dbReference>
<evidence type="ECO:0000256" key="9">
    <source>
        <dbReference type="ARBA" id="ARBA00023224"/>
    </source>
</evidence>
<dbReference type="GO" id="GO:0043410">
    <property type="term" value="P:positive regulation of MAPK cascade"/>
    <property type="evidence" value="ECO:0007669"/>
    <property type="project" value="TreeGrafter"/>
</dbReference>
<evidence type="ECO:0000256" key="10">
    <source>
        <dbReference type="RuleBase" id="RU000688"/>
    </source>
</evidence>
<dbReference type="PANTHER" id="PTHR24248:SF3">
    <property type="entry name" value="BETA-3 ADRENERGIC RECEPTOR"/>
    <property type="match status" value="1"/>
</dbReference>
<protein>
    <submittedName>
        <fullName evidence="15">Beta-2 adrenergic receptor</fullName>
    </submittedName>
</protein>
<dbReference type="Gene3D" id="1.20.1070.10">
    <property type="entry name" value="Rhodopsin 7-helix transmembrane proteins"/>
    <property type="match status" value="1"/>
</dbReference>
<feature type="transmembrane region" description="Helical" evidence="12">
    <location>
        <begin position="46"/>
        <end position="66"/>
    </location>
</feature>
<feature type="transmembrane region" description="Helical" evidence="12">
    <location>
        <begin position="86"/>
        <end position="108"/>
    </location>
</feature>
<feature type="transmembrane region" description="Helical" evidence="12">
    <location>
        <begin position="160"/>
        <end position="186"/>
    </location>
</feature>
<evidence type="ECO:0000259" key="13">
    <source>
        <dbReference type="PROSITE" id="PS50262"/>
    </source>
</evidence>
<dbReference type="PANTHER" id="PTHR24248">
    <property type="entry name" value="ADRENERGIC RECEPTOR-RELATED G-PROTEIN COUPLED RECEPTOR"/>
    <property type="match status" value="1"/>
</dbReference>
<feature type="domain" description="G-protein coupled receptors family 1 profile" evidence="13">
    <location>
        <begin position="29"/>
        <end position="317"/>
    </location>
</feature>
<dbReference type="OrthoDB" id="10513108at2759"/>
<comment type="subcellular location">
    <subcellularLocation>
        <location evidence="1">Cell membrane</location>
        <topology evidence="1">Multi-pass membrane protein</topology>
    </subcellularLocation>
</comment>
<evidence type="ECO:0000256" key="8">
    <source>
        <dbReference type="ARBA" id="ARBA00023170"/>
    </source>
</evidence>
<keyword evidence="3 10" id="KW-0812">Transmembrane</keyword>
<dbReference type="GO" id="GO:0002025">
    <property type="term" value="P:norepinephrine-epinephrine-mediated vasodilation involved in regulation of systemic arterial blood pressure"/>
    <property type="evidence" value="ECO:0007669"/>
    <property type="project" value="TreeGrafter"/>
</dbReference>
<feature type="transmembrane region" description="Helical" evidence="12">
    <location>
        <begin position="129"/>
        <end position="148"/>
    </location>
</feature>
<evidence type="ECO:0000256" key="6">
    <source>
        <dbReference type="ARBA" id="ARBA00023136"/>
    </source>
</evidence>
<evidence type="ECO:0000256" key="7">
    <source>
        <dbReference type="ARBA" id="ARBA00023157"/>
    </source>
</evidence>
<evidence type="ECO:0000256" key="3">
    <source>
        <dbReference type="ARBA" id="ARBA00022692"/>
    </source>
</evidence>
<dbReference type="SMART" id="SM01381">
    <property type="entry name" value="7TM_GPCR_Srsx"/>
    <property type="match status" value="1"/>
</dbReference>
<dbReference type="GeneID" id="105888751"/>
<dbReference type="PROSITE" id="PS00237">
    <property type="entry name" value="G_PROTEIN_RECEP_F1_1"/>
    <property type="match status" value="1"/>
</dbReference>
<comment type="similarity">
    <text evidence="10">Belongs to the G-protein coupled receptor 1 family.</text>
</comment>
<evidence type="ECO:0000256" key="2">
    <source>
        <dbReference type="ARBA" id="ARBA00022475"/>
    </source>
</evidence>
<evidence type="ECO:0000256" key="5">
    <source>
        <dbReference type="ARBA" id="ARBA00023040"/>
    </source>
</evidence>
<evidence type="ECO:0000313" key="15">
    <source>
        <dbReference type="RefSeq" id="XP_012669950.1"/>
    </source>
</evidence>
<feature type="transmembrane region" description="Helical" evidence="12">
    <location>
        <begin position="15"/>
        <end position="39"/>
    </location>
</feature>
<evidence type="ECO:0000256" key="1">
    <source>
        <dbReference type="ARBA" id="ARBA00004651"/>
    </source>
</evidence>
<dbReference type="GO" id="GO:0005886">
    <property type="term" value="C:plasma membrane"/>
    <property type="evidence" value="ECO:0007669"/>
    <property type="project" value="UniProtKB-SubCell"/>
</dbReference>
<feature type="compositionally biased region" description="Basic and acidic residues" evidence="11">
    <location>
        <begin position="381"/>
        <end position="390"/>
    </location>
</feature>
<dbReference type="InterPro" id="IPR017452">
    <property type="entry name" value="GPCR_Rhodpsn_7TM"/>
</dbReference>
<keyword evidence="7" id="KW-1015">Disulfide bond</keyword>
<keyword evidence="6 12" id="KW-0472">Membrane</keyword>
<dbReference type="SUPFAM" id="SSF81321">
    <property type="entry name" value="Family A G protein-coupled receptor-like"/>
    <property type="match status" value="1"/>
</dbReference>
<organism evidence="14 15">
    <name type="scientific">Clupea harengus</name>
    <name type="common">Atlantic herring</name>
    <dbReference type="NCBI Taxonomy" id="7950"/>
    <lineage>
        <taxon>Eukaryota</taxon>
        <taxon>Metazoa</taxon>
        <taxon>Chordata</taxon>
        <taxon>Craniata</taxon>
        <taxon>Vertebrata</taxon>
        <taxon>Euteleostomi</taxon>
        <taxon>Actinopterygii</taxon>
        <taxon>Neopterygii</taxon>
        <taxon>Teleostei</taxon>
        <taxon>Clupei</taxon>
        <taxon>Clupeiformes</taxon>
        <taxon>Clupeoidei</taxon>
        <taxon>Clupeidae</taxon>
        <taxon>Clupea</taxon>
    </lineage>
</organism>